<accession>A0A0F9SFN2</accession>
<protein>
    <submittedName>
        <fullName evidence="2">Uncharacterized protein</fullName>
    </submittedName>
</protein>
<keyword evidence="1" id="KW-0812">Transmembrane</keyword>
<evidence type="ECO:0000256" key="1">
    <source>
        <dbReference type="SAM" id="Phobius"/>
    </source>
</evidence>
<name>A0A0F9SFN2_9ZZZZ</name>
<evidence type="ECO:0000313" key="2">
    <source>
        <dbReference type="EMBL" id="KKN65834.1"/>
    </source>
</evidence>
<keyword evidence="1" id="KW-0472">Membrane</keyword>
<keyword evidence="1" id="KW-1133">Transmembrane helix</keyword>
<feature type="transmembrane region" description="Helical" evidence="1">
    <location>
        <begin position="35"/>
        <end position="52"/>
    </location>
</feature>
<comment type="caution">
    <text evidence="2">The sequence shown here is derived from an EMBL/GenBank/DDBJ whole genome shotgun (WGS) entry which is preliminary data.</text>
</comment>
<reference evidence="2" key="1">
    <citation type="journal article" date="2015" name="Nature">
        <title>Complex archaea that bridge the gap between prokaryotes and eukaryotes.</title>
        <authorList>
            <person name="Spang A."/>
            <person name="Saw J.H."/>
            <person name="Jorgensen S.L."/>
            <person name="Zaremba-Niedzwiedzka K."/>
            <person name="Martijn J."/>
            <person name="Lind A.E."/>
            <person name="van Eijk R."/>
            <person name="Schleper C."/>
            <person name="Guy L."/>
            <person name="Ettema T.J."/>
        </authorList>
    </citation>
    <scope>NUCLEOTIDE SEQUENCE</scope>
</reference>
<dbReference type="EMBL" id="LAZR01000515">
    <property type="protein sequence ID" value="KKN65834.1"/>
    <property type="molecule type" value="Genomic_DNA"/>
</dbReference>
<sequence>MQQEKMKLSKVIFLLGYFSISMSFLGFLVWENYSFLNLIIIAIALNLLSVHMENHGL</sequence>
<organism evidence="2">
    <name type="scientific">marine sediment metagenome</name>
    <dbReference type="NCBI Taxonomy" id="412755"/>
    <lineage>
        <taxon>unclassified sequences</taxon>
        <taxon>metagenomes</taxon>
        <taxon>ecological metagenomes</taxon>
    </lineage>
</organism>
<feature type="transmembrane region" description="Helical" evidence="1">
    <location>
        <begin position="12"/>
        <end position="29"/>
    </location>
</feature>
<dbReference type="AlphaFoldDB" id="A0A0F9SFN2"/>
<gene>
    <name evidence="2" type="ORF">LCGC14_0477700</name>
</gene>
<proteinExistence type="predicted"/>